<sequence length="74" mass="7803">MPFKRPGSGRPQPARFAWSGSRCFAGCQVQGLGNSFADKHCRRDSLQCRHGAQAARGLGRLEEDAPCAGGPSGS</sequence>
<organism evidence="1 2">
    <name type="scientific">Symbiodinium necroappetens</name>
    <dbReference type="NCBI Taxonomy" id="1628268"/>
    <lineage>
        <taxon>Eukaryota</taxon>
        <taxon>Sar</taxon>
        <taxon>Alveolata</taxon>
        <taxon>Dinophyceae</taxon>
        <taxon>Suessiales</taxon>
        <taxon>Symbiodiniaceae</taxon>
        <taxon>Symbiodinium</taxon>
    </lineage>
</organism>
<dbReference type="EMBL" id="CAJNJA010008043">
    <property type="protein sequence ID" value="CAE7232109.1"/>
    <property type="molecule type" value="Genomic_DNA"/>
</dbReference>
<evidence type="ECO:0000313" key="1">
    <source>
        <dbReference type="EMBL" id="CAE7232109.1"/>
    </source>
</evidence>
<name>A0A812KQY8_9DINO</name>
<accession>A0A812KQY8</accession>
<dbReference type="AlphaFoldDB" id="A0A812KQY8"/>
<proteinExistence type="predicted"/>
<evidence type="ECO:0000313" key="2">
    <source>
        <dbReference type="Proteomes" id="UP000601435"/>
    </source>
</evidence>
<gene>
    <name evidence="1" type="ORF">SNEC2469_LOCUS3655</name>
</gene>
<keyword evidence="2" id="KW-1185">Reference proteome</keyword>
<dbReference type="Proteomes" id="UP000601435">
    <property type="component" value="Unassembled WGS sequence"/>
</dbReference>
<reference evidence="1" key="1">
    <citation type="submission" date="2021-02" db="EMBL/GenBank/DDBJ databases">
        <authorList>
            <person name="Dougan E. K."/>
            <person name="Rhodes N."/>
            <person name="Thang M."/>
            <person name="Chan C."/>
        </authorList>
    </citation>
    <scope>NUCLEOTIDE SEQUENCE</scope>
</reference>
<protein>
    <submittedName>
        <fullName evidence="1">Uncharacterized protein</fullName>
    </submittedName>
</protein>
<comment type="caution">
    <text evidence="1">The sequence shown here is derived from an EMBL/GenBank/DDBJ whole genome shotgun (WGS) entry which is preliminary data.</text>
</comment>